<dbReference type="RefSeq" id="XP_040763055.1">
    <property type="nucleotide sequence ID" value="XM_040912748.1"/>
</dbReference>
<keyword evidence="2" id="KW-1185">Reference proteome</keyword>
<dbReference type="AlphaFoldDB" id="A0A165DP52"/>
<evidence type="ECO:0000313" key="2">
    <source>
        <dbReference type="Proteomes" id="UP000076871"/>
    </source>
</evidence>
<name>A0A165DP52_9APHY</name>
<dbReference type="GeneID" id="63829776"/>
<proteinExistence type="predicted"/>
<dbReference type="InParanoid" id="A0A165DP52"/>
<dbReference type="EMBL" id="KV427631">
    <property type="protein sequence ID" value="KZT05315.1"/>
    <property type="molecule type" value="Genomic_DNA"/>
</dbReference>
<accession>A0A165DP52</accession>
<gene>
    <name evidence="1" type="ORF">LAESUDRAFT_760480</name>
</gene>
<evidence type="ECO:0000313" key="1">
    <source>
        <dbReference type="EMBL" id="KZT05315.1"/>
    </source>
</evidence>
<dbReference type="OrthoDB" id="2787676at2759"/>
<organism evidence="1 2">
    <name type="scientific">Laetiporus sulphureus 93-53</name>
    <dbReference type="NCBI Taxonomy" id="1314785"/>
    <lineage>
        <taxon>Eukaryota</taxon>
        <taxon>Fungi</taxon>
        <taxon>Dikarya</taxon>
        <taxon>Basidiomycota</taxon>
        <taxon>Agaricomycotina</taxon>
        <taxon>Agaricomycetes</taxon>
        <taxon>Polyporales</taxon>
        <taxon>Laetiporus</taxon>
    </lineage>
</organism>
<reference evidence="1 2" key="1">
    <citation type="journal article" date="2016" name="Mol. Biol. Evol.">
        <title>Comparative Genomics of Early-Diverging Mushroom-Forming Fungi Provides Insights into the Origins of Lignocellulose Decay Capabilities.</title>
        <authorList>
            <person name="Nagy L.G."/>
            <person name="Riley R."/>
            <person name="Tritt A."/>
            <person name="Adam C."/>
            <person name="Daum C."/>
            <person name="Floudas D."/>
            <person name="Sun H."/>
            <person name="Yadav J.S."/>
            <person name="Pangilinan J."/>
            <person name="Larsson K.H."/>
            <person name="Matsuura K."/>
            <person name="Barry K."/>
            <person name="Labutti K."/>
            <person name="Kuo R."/>
            <person name="Ohm R.A."/>
            <person name="Bhattacharya S.S."/>
            <person name="Shirouzu T."/>
            <person name="Yoshinaga Y."/>
            <person name="Martin F.M."/>
            <person name="Grigoriev I.V."/>
            <person name="Hibbett D.S."/>
        </authorList>
    </citation>
    <scope>NUCLEOTIDE SEQUENCE [LARGE SCALE GENOMIC DNA]</scope>
    <source>
        <strain evidence="1 2">93-53</strain>
    </source>
</reference>
<sequence>MKKILRTAAAHAIDGRTWKKFTNLTVGWGKTVFPQYGPEQEQLSVRWDYDGETVDSDDTVYHKFQLQPNTGKVPTTIKRWREANGGTHTVMADVYVKKDGTKEDVEESLKAAIEKVEGV</sequence>
<dbReference type="Proteomes" id="UP000076871">
    <property type="component" value="Unassembled WGS sequence"/>
</dbReference>
<protein>
    <submittedName>
        <fullName evidence="1">Uncharacterized protein</fullName>
    </submittedName>
</protein>